<evidence type="ECO:0000256" key="7">
    <source>
        <dbReference type="ARBA" id="ARBA00022840"/>
    </source>
</evidence>
<dbReference type="GO" id="GO:0005524">
    <property type="term" value="F:ATP binding"/>
    <property type="evidence" value="ECO:0007669"/>
    <property type="project" value="UniProtKB-UniRule"/>
</dbReference>
<feature type="binding site" evidence="18">
    <location>
        <position position="164"/>
    </location>
    <ligand>
        <name>K(+)</name>
        <dbReference type="ChEBI" id="CHEBI:29103"/>
    </ligand>
</feature>
<accession>A0A515DAL9</accession>
<dbReference type="InterPro" id="IPR004443">
    <property type="entry name" value="YjeF_N_dom"/>
</dbReference>
<feature type="binding site" evidence="18">
    <location>
        <position position="161"/>
    </location>
    <ligand>
        <name>(6S)-NADPHX</name>
        <dbReference type="ChEBI" id="CHEBI:64076"/>
    </ligand>
</feature>
<evidence type="ECO:0000256" key="17">
    <source>
        <dbReference type="HAMAP-Rule" id="MF_01965"/>
    </source>
</evidence>
<dbReference type="GO" id="GO:0052856">
    <property type="term" value="F:NAD(P)HX epimerase activity"/>
    <property type="evidence" value="ECO:0007669"/>
    <property type="project" value="UniProtKB-UniRule"/>
</dbReference>
<evidence type="ECO:0000256" key="8">
    <source>
        <dbReference type="ARBA" id="ARBA00022857"/>
    </source>
</evidence>
<comment type="cofactor">
    <cofactor evidence="17">
        <name>Mg(2+)</name>
        <dbReference type="ChEBI" id="CHEBI:18420"/>
    </cofactor>
</comment>
<dbReference type="RefSeq" id="WP_142818601.1">
    <property type="nucleotide sequence ID" value="NZ_CP035503.1"/>
</dbReference>
<dbReference type="Proteomes" id="UP000316798">
    <property type="component" value="Chromosome"/>
</dbReference>
<dbReference type="KEGG" id="rhf:EUB48_09220"/>
<sequence length="498" mass="50700">MLRITPDHPHPLFDIAATRRLEQAATAALPPHTLMQRAGLATARLALALAPHARTVWIACGPGNNGGDGLEAAAHLQRWGKQPVVTWLGDEAKAPADSLAALARARQAGVVLAAAPPTALTRQDLCIDALLGIGSARAPEGRMAEWIARFSRGVAPVLAVDLPSGMNADTGTFATNPIAESAISIRAAGGFHAQYTLSLLTLKPGLFTAHGRDAAGQVWFHDLGVDSAAQTPAAILQGPPLDGPRAHATHKGSYGDVAVIGGAPGMAGAALLAACAALHGGAGRVFVALLDPQAMPVDTSQPELMLRCASSLDLAPMTAVCGCGGGDAVRHLLPKVFSTAAHAVIDADALNSIATDTQLQTLLRARTGRDGSARATVLTPHPLEAARLLGASAVQIQADRLGAAQQLVERFGCVVVLKGSGTVIAAPGQVAAINPTGNARLATAGTGDVLAGMIGARLAAGRPAFQAACEAVYQHGLAADRWPEDRALTAGELAAANR</sequence>
<gene>
    <name evidence="17" type="primary">nnrD</name>
    <name evidence="18" type="synonym">nnrE</name>
    <name evidence="22" type="ORF">EUB48_09220</name>
</gene>
<dbReference type="GO" id="GO:0046496">
    <property type="term" value="P:nicotinamide nucleotide metabolic process"/>
    <property type="evidence" value="ECO:0007669"/>
    <property type="project" value="UniProtKB-UniRule"/>
</dbReference>
<dbReference type="Gene3D" id="3.40.50.10260">
    <property type="entry name" value="YjeF N-terminal domain"/>
    <property type="match status" value="1"/>
</dbReference>
<dbReference type="PROSITE" id="PS51385">
    <property type="entry name" value="YJEF_N"/>
    <property type="match status" value="1"/>
</dbReference>
<keyword evidence="12 17" id="KW-0456">Lyase</keyword>
<comment type="function">
    <text evidence="18">Catalyzes the epimerization of the S- and R-forms of NAD(P)HX, a damaged form of NAD(P)H that is a result of enzymatic or heat-dependent hydration. This is a prerequisite for the S-specific NAD(P)H-hydrate dehydratase to allow the repair of both epimers of NAD(P)HX.</text>
</comment>
<dbReference type="Pfam" id="PF01256">
    <property type="entry name" value="Carb_kinase"/>
    <property type="match status" value="1"/>
</dbReference>
<feature type="binding site" evidence="17">
    <location>
        <position position="447"/>
    </location>
    <ligand>
        <name>AMP</name>
        <dbReference type="ChEBI" id="CHEBI:456215"/>
    </ligand>
</feature>
<keyword evidence="6 17" id="KW-0547">Nucleotide-binding</keyword>
<dbReference type="PANTHER" id="PTHR12592:SF0">
    <property type="entry name" value="ATP-DEPENDENT (S)-NAD(P)H-HYDRATE DEHYDRATASE"/>
    <property type="match status" value="1"/>
</dbReference>
<dbReference type="PIRSF" id="PIRSF017184">
    <property type="entry name" value="Nnr"/>
    <property type="match status" value="1"/>
</dbReference>
<evidence type="ECO:0000313" key="23">
    <source>
        <dbReference type="Proteomes" id="UP000316798"/>
    </source>
</evidence>
<keyword evidence="8 17" id="KW-0521">NADP</keyword>
<dbReference type="PROSITE" id="PS51383">
    <property type="entry name" value="YJEF_C_3"/>
    <property type="match status" value="1"/>
</dbReference>
<evidence type="ECO:0000313" key="22">
    <source>
        <dbReference type="EMBL" id="QDL37430.1"/>
    </source>
</evidence>
<dbReference type="Pfam" id="PF03853">
    <property type="entry name" value="YjeF_N"/>
    <property type="match status" value="1"/>
</dbReference>
<feature type="domain" description="YjeF C-terminal" evidence="20">
    <location>
        <begin position="234"/>
        <end position="498"/>
    </location>
</feature>
<dbReference type="EC" id="5.1.99.6" evidence="19"/>
<keyword evidence="5 18" id="KW-0479">Metal-binding</keyword>
<dbReference type="HAMAP" id="MF_01966">
    <property type="entry name" value="NADHX_epimerase"/>
    <property type="match status" value="1"/>
</dbReference>
<dbReference type="GO" id="GO:0046872">
    <property type="term" value="F:metal ion binding"/>
    <property type="evidence" value="ECO:0007669"/>
    <property type="project" value="UniProtKB-UniRule"/>
</dbReference>
<keyword evidence="9 18" id="KW-0630">Potassium</keyword>
<dbReference type="PROSITE" id="PS01050">
    <property type="entry name" value="YJEF_C_2"/>
    <property type="match status" value="1"/>
</dbReference>
<keyword evidence="11 18" id="KW-0413">Isomerase</keyword>
<dbReference type="GO" id="GO:0110051">
    <property type="term" value="P:metabolite repair"/>
    <property type="evidence" value="ECO:0007669"/>
    <property type="project" value="TreeGrafter"/>
</dbReference>
<dbReference type="CDD" id="cd01171">
    <property type="entry name" value="YXKO-related"/>
    <property type="match status" value="1"/>
</dbReference>
<feature type="binding site" evidence="18">
    <location>
        <begin position="132"/>
        <end position="138"/>
    </location>
    <ligand>
        <name>(6S)-NADPHX</name>
        <dbReference type="ChEBI" id="CHEBI:64076"/>
    </ligand>
</feature>
<evidence type="ECO:0000256" key="14">
    <source>
        <dbReference type="ARBA" id="ARBA00025153"/>
    </source>
</evidence>
<dbReference type="EC" id="4.2.1.136" evidence="19"/>
<evidence type="ECO:0000256" key="19">
    <source>
        <dbReference type="PIRNR" id="PIRNR017184"/>
    </source>
</evidence>
<dbReference type="EMBL" id="CP035503">
    <property type="protein sequence ID" value="QDL37430.1"/>
    <property type="molecule type" value="Genomic_DNA"/>
</dbReference>
<evidence type="ECO:0000256" key="1">
    <source>
        <dbReference type="ARBA" id="ARBA00000013"/>
    </source>
</evidence>
<dbReference type="NCBIfam" id="TIGR00196">
    <property type="entry name" value="yjeF_cterm"/>
    <property type="match status" value="1"/>
</dbReference>
<evidence type="ECO:0000256" key="9">
    <source>
        <dbReference type="ARBA" id="ARBA00022958"/>
    </source>
</evidence>
<comment type="similarity">
    <text evidence="4 19">In the C-terminal section; belongs to the NnrD/CARKD family.</text>
</comment>
<evidence type="ECO:0000256" key="16">
    <source>
        <dbReference type="ARBA" id="ARBA00049209"/>
    </source>
</evidence>
<dbReference type="InterPro" id="IPR030677">
    <property type="entry name" value="Nnr"/>
</dbReference>
<keyword evidence="23" id="KW-1185">Reference proteome</keyword>
<keyword evidence="13" id="KW-0511">Multifunctional enzyme</keyword>
<feature type="binding site" evidence="17">
    <location>
        <position position="381"/>
    </location>
    <ligand>
        <name>(6S)-NADPHX</name>
        <dbReference type="ChEBI" id="CHEBI:64076"/>
    </ligand>
</feature>
<feature type="domain" description="YjeF N-terminal" evidence="21">
    <location>
        <begin position="18"/>
        <end position="231"/>
    </location>
</feature>
<evidence type="ECO:0000256" key="13">
    <source>
        <dbReference type="ARBA" id="ARBA00023268"/>
    </source>
</evidence>
<feature type="binding site" evidence="17">
    <location>
        <begin position="418"/>
        <end position="422"/>
    </location>
    <ligand>
        <name>AMP</name>
        <dbReference type="ChEBI" id="CHEBI:456215"/>
    </ligand>
</feature>
<reference evidence="22 23" key="1">
    <citation type="submission" date="2019-01" db="EMBL/GenBank/DDBJ databases">
        <title>Genomic insights into a novel species Rhodoferax sp.</title>
        <authorList>
            <person name="Jin L."/>
        </authorList>
    </citation>
    <scope>NUCLEOTIDE SEQUENCE [LARGE SCALE GENOMIC DNA]</scope>
    <source>
        <strain evidence="22 23">CHu59-6-5</strain>
    </source>
</reference>
<evidence type="ECO:0000256" key="2">
    <source>
        <dbReference type="ARBA" id="ARBA00000909"/>
    </source>
</evidence>
<evidence type="ECO:0000259" key="21">
    <source>
        <dbReference type="PROSITE" id="PS51385"/>
    </source>
</evidence>
<evidence type="ECO:0000256" key="11">
    <source>
        <dbReference type="ARBA" id="ARBA00023235"/>
    </source>
</evidence>
<keyword evidence="7 17" id="KW-0067">ATP-binding</keyword>
<feature type="binding site" evidence="18">
    <location>
        <position position="128"/>
    </location>
    <ligand>
        <name>K(+)</name>
        <dbReference type="ChEBI" id="CHEBI:29103"/>
    </ligand>
</feature>
<comment type="caution">
    <text evidence="18">Lacks conserved residue(s) required for the propagation of feature annotation.</text>
</comment>
<evidence type="ECO:0000256" key="5">
    <source>
        <dbReference type="ARBA" id="ARBA00022723"/>
    </source>
</evidence>
<dbReference type="InterPro" id="IPR000631">
    <property type="entry name" value="CARKD"/>
</dbReference>
<evidence type="ECO:0000256" key="12">
    <source>
        <dbReference type="ARBA" id="ARBA00023239"/>
    </source>
</evidence>
<evidence type="ECO:0000256" key="4">
    <source>
        <dbReference type="ARBA" id="ARBA00009524"/>
    </source>
</evidence>
<comment type="catalytic activity">
    <reaction evidence="16 17 19">
        <text>(6S)-NADPHX + ADP = AMP + phosphate + NADPH + H(+)</text>
        <dbReference type="Rhea" id="RHEA:32235"/>
        <dbReference type="ChEBI" id="CHEBI:15378"/>
        <dbReference type="ChEBI" id="CHEBI:43474"/>
        <dbReference type="ChEBI" id="CHEBI:57783"/>
        <dbReference type="ChEBI" id="CHEBI:64076"/>
        <dbReference type="ChEBI" id="CHEBI:456215"/>
        <dbReference type="ChEBI" id="CHEBI:456216"/>
        <dbReference type="EC" id="4.2.1.136"/>
    </reaction>
</comment>
<evidence type="ECO:0000256" key="15">
    <source>
        <dbReference type="ARBA" id="ARBA00048238"/>
    </source>
</evidence>
<comment type="similarity">
    <text evidence="18">Belongs to the NnrE/AIBP family.</text>
</comment>
<dbReference type="AlphaFoldDB" id="A0A515DAL9"/>
<dbReference type="InterPro" id="IPR029056">
    <property type="entry name" value="Ribokinase-like"/>
</dbReference>
<evidence type="ECO:0000256" key="6">
    <source>
        <dbReference type="ARBA" id="ARBA00022741"/>
    </source>
</evidence>
<dbReference type="NCBIfam" id="TIGR00197">
    <property type="entry name" value="yjeF_nterm"/>
    <property type="match status" value="1"/>
</dbReference>
<evidence type="ECO:0000256" key="3">
    <source>
        <dbReference type="ARBA" id="ARBA00006001"/>
    </source>
</evidence>
<dbReference type="SUPFAM" id="SSF64153">
    <property type="entry name" value="YjeF N-terminal domain-like"/>
    <property type="match status" value="1"/>
</dbReference>
<feature type="binding site" evidence="17">
    <location>
        <position position="324"/>
    </location>
    <ligand>
        <name>(6S)-NADPHX</name>
        <dbReference type="ChEBI" id="CHEBI:64076"/>
    </ligand>
</feature>
<comment type="subunit">
    <text evidence="17">Homotetramer.</text>
</comment>
<comment type="cofactor">
    <cofactor evidence="18 19">
        <name>K(+)</name>
        <dbReference type="ChEBI" id="CHEBI:29103"/>
    </cofactor>
    <text evidence="18 19">Binds 1 potassium ion per subunit.</text>
</comment>
<feature type="binding site" evidence="17">
    <location>
        <position position="269"/>
    </location>
    <ligand>
        <name>(6S)-NADPHX</name>
        <dbReference type="ChEBI" id="CHEBI:64076"/>
    </ligand>
</feature>
<evidence type="ECO:0000259" key="20">
    <source>
        <dbReference type="PROSITE" id="PS51383"/>
    </source>
</evidence>
<feature type="binding site" evidence="17">
    <location>
        <position position="448"/>
    </location>
    <ligand>
        <name>(6S)-NADPHX</name>
        <dbReference type="ChEBI" id="CHEBI:64076"/>
    </ligand>
</feature>
<organism evidence="22 23">
    <name type="scientific">Rhodoferax sediminis</name>
    <dbReference type="NCBI Taxonomy" id="2509614"/>
    <lineage>
        <taxon>Bacteria</taxon>
        <taxon>Pseudomonadati</taxon>
        <taxon>Pseudomonadota</taxon>
        <taxon>Betaproteobacteria</taxon>
        <taxon>Burkholderiales</taxon>
        <taxon>Comamonadaceae</taxon>
        <taxon>Rhodoferax</taxon>
    </lineage>
</organism>
<comment type="function">
    <text evidence="14 19">Bifunctional enzyme that catalyzes the epimerization of the S- and R-forms of NAD(P)HX and the dehydration of the S-form of NAD(P)HX at the expense of ADP, which is converted to AMP. This allows the repair of both epimers of NAD(P)HX, a damaged form of NAD(P)H that is a result of enzymatic or heat-dependent hydration.</text>
</comment>
<dbReference type="Gene3D" id="3.40.1190.20">
    <property type="match status" value="1"/>
</dbReference>
<comment type="catalytic activity">
    <reaction evidence="1 18 19">
        <text>(6R)-NADHX = (6S)-NADHX</text>
        <dbReference type="Rhea" id="RHEA:32215"/>
        <dbReference type="ChEBI" id="CHEBI:64074"/>
        <dbReference type="ChEBI" id="CHEBI:64075"/>
        <dbReference type="EC" id="5.1.99.6"/>
    </reaction>
</comment>
<dbReference type="InterPro" id="IPR036652">
    <property type="entry name" value="YjeF_N_dom_sf"/>
</dbReference>
<feature type="binding site" evidence="18">
    <location>
        <begin position="64"/>
        <end position="68"/>
    </location>
    <ligand>
        <name>(6S)-NADPHX</name>
        <dbReference type="ChEBI" id="CHEBI:64076"/>
    </ligand>
</feature>
<name>A0A515DAL9_9BURK</name>
<dbReference type="SUPFAM" id="SSF53613">
    <property type="entry name" value="Ribokinase-like"/>
    <property type="match status" value="1"/>
</dbReference>
<dbReference type="InterPro" id="IPR017953">
    <property type="entry name" value="Carbohydrate_kinase_pred_CS"/>
</dbReference>
<comment type="catalytic activity">
    <reaction evidence="15 17 19">
        <text>(6S)-NADHX + ADP = AMP + phosphate + NADH + H(+)</text>
        <dbReference type="Rhea" id="RHEA:32223"/>
        <dbReference type="ChEBI" id="CHEBI:15378"/>
        <dbReference type="ChEBI" id="CHEBI:43474"/>
        <dbReference type="ChEBI" id="CHEBI:57945"/>
        <dbReference type="ChEBI" id="CHEBI:64074"/>
        <dbReference type="ChEBI" id="CHEBI:456215"/>
        <dbReference type="ChEBI" id="CHEBI:456216"/>
        <dbReference type="EC" id="4.2.1.136"/>
    </reaction>
</comment>
<proteinExistence type="inferred from homology"/>
<dbReference type="PANTHER" id="PTHR12592">
    <property type="entry name" value="ATP-DEPENDENT (S)-NAD(P)H-HYDRATE DEHYDRATASE FAMILY MEMBER"/>
    <property type="match status" value="1"/>
</dbReference>
<dbReference type="OrthoDB" id="9806925at2"/>
<keyword evidence="10 17" id="KW-0520">NAD</keyword>
<comment type="similarity">
    <text evidence="17">Belongs to the NnrD/CARKD family.</text>
</comment>
<evidence type="ECO:0000256" key="10">
    <source>
        <dbReference type="ARBA" id="ARBA00023027"/>
    </source>
</evidence>
<comment type="catalytic activity">
    <reaction evidence="2 18 19">
        <text>(6R)-NADPHX = (6S)-NADPHX</text>
        <dbReference type="Rhea" id="RHEA:32227"/>
        <dbReference type="ChEBI" id="CHEBI:64076"/>
        <dbReference type="ChEBI" id="CHEBI:64077"/>
        <dbReference type="EC" id="5.1.99.6"/>
    </reaction>
</comment>
<dbReference type="GO" id="GO:0052855">
    <property type="term" value="F:ADP-dependent NAD(P)H-hydrate dehydratase activity"/>
    <property type="evidence" value="ECO:0007669"/>
    <property type="project" value="UniProtKB-UniRule"/>
</dbReference>
<feature type="binding site" evidence="18">
    <location>
        <position position="65"/>
    </location>
    <ligand>
        <name>K(+)</name>
        <dbReference type="ChEBI" id="CHEBI:29103"/>
    </ligand>
</feature>
<comment type="similarity">
    <text evidence="3 19">In the N-terminal section; belongs to the NnrE/AIBP family.</text>
</comment>
<protein>
    <recommendedName>
        <fullName evidence="19">Bifunctional NAD(P)H-hydrate repair enzyme</fullName>
    </recommendedName>
    <alternativeName>
        <fullName evidence="19">Nicotinamide nucleotide repair protein</fullName>
    </alternativeName>
    <domain>
        <recommendedName>
            <fullName evidence="19">ADP-dependent (S)-NAD(P)H-hydrate dehydratase</fullName>
            <ecNumber evidence="19">4.2.1.136</ecNumber>
        </recommendedName>
        <alternativeName>
            <fullName evidence="19">ADP-dependent NAD(P)HX dehydratase</fullName>
        </alternativeName>
    </domain>
    <domain>
        <recommendedName>
            <fullName evidence="19">NAD(P)H-hydrate epimerase</fullName>
            <ecNumber evidence="19">5.1.99.6</ecNumber>
        </recommendedName>
    </domain>
</protein>
<dbReference type="HAMAP" id="MF_01965">
    <property type="entry name" value="NADHX_dehydratase"/>
    <property type="match status" value="1"/>
</dbReference>
<comment type="function">
    <text evidence="17">Catalyzes the dehydration of the S-form of NAD(P)HX at the expense of ADP, which is converted to AMP. Together with NAD(P)HX epimerase, which catalyzes the epimerization of the S- and R-forms, the enzyme allows the repair of both epimers of NAD(P)HX, a damaged form of NAD(P)H that is a result of enzymatic or heat-dependent hydration.</text>
</comment>
<evidence type="ECO:0000256" key="18">
    <source>
        <dbReference type="HAMAP-Rule" id="MF_01966"/>
    </source>
</evidence>